<dbReference type="NCBIfam" id="TIGR00785">
    <property type="entry name" value="dass"/>
    <property type="match status" value="1"/>
</dbReference>
<dbReference type="Proteomes" id="UP000009011">
    <property type="component" value="Chromosome"/>
</dbReference>
<feature type="transmembrane region" description="Helical" evidence="6">
    <location>
        <begin position="273"/>
        <end position="297"/>
    </location>
</feature>
<dbReference type="AlphaFoldDB" id="I6ZSE3"/>
<feature type="transmembrane region" description="Helical" evidence="6">
    <location>
        <begin position="124"/>
        <end position="149"/>
    </location>
</feature>
<dbReference type="GO" id="GO:0005886">
    <property type="term" value="C:plasma membrane"/>
    <property type="evidence" value="ECO:0007669"/>
    <property type="project" value="TreeGrafter"/>
</dbReference>
<gene>
    <name evidence="7" type="ordered locus">MROS_1705</name>
</gene>
<dbReference type="PROSITE" id="PS01271">
    <property type="entry name" value="NA_SULFATE"/>
    <property type="match status" value="1"/>
</dbReference>
<dbReference type="RefSeq" id="WP_014856373.1">
    <property type="nucleotide sequence ID" value="NC_018178.1"/>
</dbReference>
<evidence type="ECO:0000256" key="5">
    <source>
        <dbReference type="ARBA" id="ARBA00023136"/>
    </source>
</evidence>
<dbReference type="OrthoDB" id="9765532at2"/>
<dbReference type="KEGG" id="mro:MROS_1705"/>
<feature type="transmembrane region" description="Helical" evidence="6">
    <location>
        <begin position="468"/>
        <end position="489"/>
    </location>
</feature>
<reference evidence="7 8" key="1">
    <citation type="journal article" date="2013" name="PLoS ONE">
        <title>Genomic analysis of Melioribacter roseus, facultatively anaerobic organotrophic bacterium representing a novel deep lineage within Bacteriodetes/Chlorobi group.</title>
        <authorList>
            <person name="Kadnikov V.V."/>
            <person name="Mardanov A.V."/>
            <person name="Podosokorskaya O.A."/>
            <person name="Gavrilov S.N."/>
            <person name="Kublanov I.V."/>
            <person name="Beletsky A.V."/>
            <person name="Bonch-Osmolovskaya E.A."/>
            <person name="Ravin N.V."/>
        </authorList>
    </citation>
    <scope>NUCLEOTIDE SEQUENCE [LARGE SCALE GENOMIC DNA]</scope>
    <source>
        <strain evidence="8">JCM 17771 / P3M-2</strain>
    </source>
</reference>
<feature type="transmembrane region" description="Helical" evidence="6">
    <location>
        <begin position="12"/>
        <end position="31"/>
    </location>
</feature>
<comment type="subcellular location">
    <subcellularLocation>
        <location evidence="1">Membrane</location>
        <topology evidence="1">Multi-pass membrane protein</topology>
    </subcellularLocation>
</comment>
<feature type="transmembrane region" description="Helical" evidence="6">
    <location>
        <begin position="347"/>
        <end position="366"/>
    </location>
</feature>
<name>I6ZSE3_MELRP</name>
<feature type="transmembrane region" description="Helical" evidence="6">
    <location>
        <begin position="386"/>
        <end position="405"/>
    </location>
</feature>
<accession>I6ZSE3</accession>
<keyword evidence="2" id="KW-0813">Transport</keyword>
<dbReference type="eggNOG" id="COG0471">
    <property type="taxonomic scope" value="Bacteria"/>
</dbReference>
<dbReference type="CDD" id="cd01115">
    <property type="entry name" value="SLC13_permease"/>
    <property type="match status" value="1"/>
</dbReference>
<dbReference type="InterPro" id="IPR001898">
    <property type="entry name" value="SLC13A/DASS"/>
</dbReference>
<dbReference type="GO" id="GO:0015141">
    <property type="term" value="F:succinate transmembrane transporter activity"/>
    <property type="evidence" value="ECO:0007669"/>
    <property type="project" value="UniProtKB-ARBA"/>
</dbReference>
<proteinExistence type="predicted"/>
<keyword evidence="8" id="KW-1185">Reference proteome</keyword>
<keyword evidence="3 6" id="KW-0812">Transmembrane</keyword>
<dbReference type="InterPro" id="IPR031312">
    <property type="entry name" value="Na/sul_symport_CS"/>
</dbReference>
<evidence type="ECO:0000256" key="1">
    <source>
        <dbReference type="ARBA" id="ARBA00004141"/>
    </source>
</evidence>
<evidence type="ECO:0000256" key="4">
    <source>
        <dbReference type="ARBA" id="ARBA00022989"/>
    </source>
</evidence>
<feature type="transmembrane region" description="Helical" evidence="6">
    <location>
        <begin position="170"/>
        <end position="194"/>
    </location>
</feature>
<dbReference type="PANTHER" id="PTHR10283">
    <property type="entry name" value="SOLUTE CARRIER FAMILY 13 MEMBER"/>
    <property type="match status" value="1"/>
</dbReference>
<feature type="transmembrane region" description="Helical" evidence="6">
    <location>
        <begin position="37"/>
        <end position="69"/>
    </location>
</feature>
<organism evidence="7 8">
    <name type="scientific">Melioribacter roseus (strain DSM 23840 / JCM 17771 / VKM B-2668 / P3M-2)</name>
    <dbReference type="NCBI Taxonomy" id="1191523"/>
    <lineage>
        <taxon>Bacteria</taxon>
        <taxon>Pseudomonadati</taxon>
        <taxon>Ignavibacteriota</taxon>
        <taxon>Ignavibacteria</taxon>
        <taxon>Ignavibacteriales</taxon>
        <taxon>Melioribacteraceae</taxon>
        <taxon>Melioribacter</taxon>
    </lineage>
</organism>
<protein>
    <submittedName>
        <fullName evidence="7">Putative Na(+)-dicarboxylate cotransporter (Solute carrier family 13 protein)</fullName>
    </submittedName>
</protein>
<feature type="transmembrane region" description="Helical" evidence="6">
    <location>
        <begin position="81"/>
        <end position="100"/>
    </location>
</feature>
<dbReference type="HOGENOM" id="CLU_005170_0_0_10"/>
<dbReference type="PANTHER" id="PTHR10283:SF82">
    <property type="entry name" value="SOLUTE CARRIER FAMILY 13 MEMBER 2"/>
    <property type="match status" value="1"/>
</dbReference>
<evidence type="ECO:0000256" key="6">
    <source>
        <dbReference type="SAM" id="Phobius"/>
    </source>
</evidence>
<dbReference type="EMBL" id="CP003557">
    <property type="protein sequence ID" value="AFN74939.1"/>
    <property type="molecule type" value="Genomic_DNA"/>
</dbReference>
<sequence length="490" mass="53271">MKKAFPGKQVTIILSIVFSVVVYLFLDLGAGNEKAEIVAAAALLMALLWITESIPLAATSLLPLVVFPLTGAVSAKSISQAYVNSTIFLFVGGFIIAVAMEKWKLHKRIAVNIIYLLGNSPGKIILGFMIASAFISMWISNTATAVMLLPIGLSVIKKVEEENQNKNVKNFSITLMLAIAYSCSIGGLATPIGTPPNLVFQRVFKINFPNYEQITFAGWMALVLPITIILLAFVWFLLNKIIYRTPSEINIDRQIIKKEKLELGKLKSGEKSVLFVFIATSLLWIFRSDINTGLFVIPGWSNLMPASDFIDDGTVAITTALLLFMIPVKNSNGGTGFVLESDAINKIPWDIVLLFGGGFALAYGFVDSGLSELIGKQFVSLKELNPFYLILSICLIVTFLTELTSNTATAQILLPILASLSLELNINPMLLMAPATFSASCAFMLPVATPPNAIVFGSRKLRIKKMALPGVIINFTGAAVITIIVMMNFL</sequence>
<keyword evidence="4 6" id="KW-1133">Transmembrane helix</keyword>
<feature type="transmembrane region" description="Helical" evidence="6">
    <location>
        <begin position="214"/>
        <end position="238"/>
    </location>
</feature>
<evidence type="ECO:0000256" key="2">
    <source>
        <dbReference type="ARBA" id="ARBA00022448"/>
    </source>
</evidence>
<keyword evidence="5 6" id="KW-0472">Membrane</keyword>
<dbReference type="Pfam" id="PF00939">
    <property type="entry name" value="Na_sulph_symp"/>
    <property type="match status" value="1"/>
</dbReference>
<evidence type="ECO:0000313" key="8">
    <source>
        <dbReference type="Proteomes" id="UP000009011"/>
    </source>
</evidence>
<evidence type="ECO:0000256" key="3">
    <source>
        <dbReference type="ARBA" id="ARBA00022692"/>
    </source>
</evidence>
<dbReference type="STRING" id="1191523.MROS_1705"/>
<evidence type="ECO:0000313" key="7">
    <source>
        <dbReference type="EMBL" id="AFN74939.1"/>
    </source>
</evidence>